<evidence type="ECO:0000313" key="10">
    <source>
        <dbReference type="EMBL" id="CAH1395638.1"/>
    </source>
</evidence>
<dbReference type="Pfam" id="PF06090">
    <property type="entry name" value="Ins_P5_2-kin"/>
    <property type="match status" value="1"/>
</dbReference>
<evidence type="ECO:0000256" key="5">
    <source>
        <dbReference type="ARBA" id="ARBA00022777"/>
    </source>
</evidence>
<accession>A0A9P0H570</accession>
<dbReference type="GO" id="GO:0032958">
    <property type="term" value="P:inositol phosphate biosynthetic process"/>
    <property type="evidence" value="ECO:0007669"/>
    <property type="project" value="TreeGrafter"/>
</dbReference>
<keyword evidence="6" id="KW-0067">ATP-binding</keyword>
<dbReference type="Proteomes" id="UP001152798">
    <property type="component" value="Chromosome 3"/>
</dbReference>
<dbReference type="InterPro" id="IPR036691">
    <property type="entry name" value="Endo/exonu/phosph_ase_sf"/>
</dbReference>
<evidence type="ECO:0000256" key="1">
    <source>
        <dbReference type="ARBA" id="ARBA00007229"/>
    </source>
</evidence>
<feature type="compositionally biased region" description="Polar residues" evidence="8">
    <location>
        <begin position="553"/>
        <end position="599"/>
    </location>
</feature>
<dbReference type="Pfam" id="PF03372">
    <property type="entry name" value="Exo_endo_phos"/>
    <property type="match status" value="1"/>
</dbReference>
<dbReference type="EMBL" id="OV725079">
    <property type="protein sequence ID" value="CAH1395638.1"/>
    <property type="molecule type" value="Genomic_DNA"/>
</dbReference>
<evidence type="ECO:0000256" key="2">
    <source>
        <dbReference type="ARBA" id="ARBA00012023"/>
    </source>
</evidence>
<evidence type="ECO:0000256" key="8">
    <source>
        <dbReference type="SAM" id="MobiDB-lite"/>
    </source>
</evidence>
<keyword evidence="3" id="KW-0808">Transferase</keyword>
<feature type="region of interest" description="Disordered" evidence="8">
    <location>
        <begin position="553"/>
        <end position="636"/>
    </location>
</feature>
<feature type="domain" description="Endonuclease/exonuclease/phosphatase" evidence="9">
    <location>
        <begin position="660"/>
        <end position="793"/>
    </location>
</feature>
<dbReference type="AlphaFoldDB" id="A0A9P0H570"/>
<reference evidence="10" key="1">
    <citation type="submission" date="2022-01" db="EMBL/GenBank/DDBJ databases">
        <authorList>
            <person name="King R."/>
        </authorList>
    </citation>
    <scope>NUCLEOTIDE SEQUENCE</scope>
</reference>
<dbReference type="OrthoDB" id="272370at2759"/>
<dbReference type="InterPro" id="IPR005135">
    <property type="entry name" value="Endo/exonuclease/phosphatase"/>
</dbReference>
<dbReference type="EC" id="2.7.1.158" evidence="2"/>
<dbReference type="InterPro" id="IPR009286">
    <property type="entry name" value="Ins_P5_2-kin"/>
</dbReference>
<dbReference type="Gene3D" id="3.30.200.110">
    <property type="entry name" value="Inositol-pentakisphosphate 2-kinase, N-lobe"/>
    <property type="match status" value="1"/>
</dbReference>
<dbReference type="Gene3D" id="3.60.10.10">
    <property type="entry name" value="Endonuclease/exonuclease/phosphatase"/>
    <property type="match status" value="1"/>
</dbReference>
<sequence length="794" mass="90944">MAVLDTVPFISLKNTRCLYRGEGNANLVITIPDEKVIIRMEKCDYHMKISSEIIEMRENKVKRGVEFHLKIIMPFLGKAFIQPPLLGRLHQEEIAELDLELYEKRPKFRLEKGIRYELFTIHPDYTYLPPALINNSTEKPLNGSSGSKKLAKMHNCFSQIGFLSYLPNQIKNYQSNEPTYCIEIKPKQGWVYPSDRHHPKCTYCLNQFVKLKKKRIMRKSDYCPLDLFSGNLNRMKKAIRNLIITPQNNLKIFKNGDLVYGDETKRDITEILSEWLEPQNKINSFNEERLLDKWVSLVAEALMKQLTEEPPFNLTLINNKIESKNYNKNASPLKGIIEPCNWSPSILPNNCILNRILMMQKLQELDFSSLYDIYCNKKSTEGDYDYVDRLLYYSEPPGDIERYLLSTTAKDCSIFLAFQHTMFKSDNSLHCIQDYDGTMYWMNVGISDIDPKPLSCIEKHYKRDKDVVDASDALNVPAYTPASDTCQKPRDEPATCALCGEAHPASYRGCEVYKNLYKQRSRNSAVKNLGSAQKTYTDAPEIENQEIFPALPTSPSLVIQQQPSISTAKDSPHQNLRNSHSQSSISKKQPQRQAPQAFQSKPKIPNPQPQPRQQIPPHHLPLRVKLPPEHPHPAPFVPNPRMNPPPQLPSMNTKSLAILLWNANGLQNHRDELDIFLHDNYIDIALLTETHFTQRTHFYIRDYITYRSDHPDNTAHAGSCILIHKSLPHSLIHSIPTDAIQSTSVILSTRPFHLTLSAVYCPPGNSLSYSLLESLLQSLGSRFIAGGDYNAKHQ</sequence>
<dbReference type="PANTHER" id="PTHR14456">
    <property type="entry name" value="INOSITOL POLYPHOSPHATE KINASE 1"/>
    <property type="match status" value="1"/>
</dbReference>
<proteinExistence type="inferred from homology"/>
<keyword evidence="5" id="KW-0418">Kinase</keyword>
<gene>
    <name evidence="10" type="ORF">NEZAVI_LOCUS5880</name>
</gene>
<evidence type="ECO:0000256" key="4">
    <source>
        <dbReference type="ARBA" id="ARBA00022741"/>
    </source>
</evidence>
<dbReference type="InterPro" id="IPR043001">
    <property type="entry name" value="IP5_2-K_N_lobe"/>
</dbReference>
<evidence type="ECO:0000259" key="9">
    <source>
        <dbReference type="Pfam" id="PF03372"/>
    </source>
</evidence>
<dbReference type="GO" id="GO:0005634">
    <property type="term" value="C:nucleus"/>
    <property type="evidence" value="ECO:0007669"/>
    <property type="project" value="TreeGrafter"/>
</dbReference>
<dbReference type="GO" id="GO:0005524">
    <property type="term" value="F:ATP binding"/>
    <property type="evidence" value="ECO:0007669"/>
    <property type="project" value="UniProtKB-KW"/>
</dbReference>
<evidence type="ECO:0000256" key="3">
    <source>
        <dbReference type="ARBA" id="ARBA00022679"/>
    </source>
</evidence>
<dbReference type="SUPFAM" id="SSF56219">
    <property type="entry name" value="DNase I-like"/>
    <property type="match status" value="1"/>
</dbReference>
<organism evidence="10 11">
    <name type="scientific">Nezara viridula</name>
    <name type="common">Southern green stink bug</name>
    <name type="synonym">Cimex viridulus</name>
    <dbReference type="NCBI Taxonomy" id="85310"/>
    <lineage>
        <taxon>Eukaryota</taxon>
        <taxon>Metazoa</taxon>
        <taxon>Ecdysozoa</taxon>
        <taxon>Arthropoda</taxon>
        <taxon>Hexapoda</taxon>
        <taxon>Insecta</taxon>
        <taxon>Pterygota</taxon>
        <taxon>Neoptera</taxon>
        <taxon>Paraneoptera</taxon>
        <taxon>Hemiptera</taxon>
        <taxon>Heteroptera</taxon>
        <taxon>Panheteroptera</taxon>
        <taxon>Pentatomomorpha</taxon>
        <taxon>Pentatomoidea</taxon>
        <taxon>Pentatomidae</taxon>
        <taxon>Pentatominae</taxon>
        <taxon>Nezara</taxon>
    </lineage>
</organism>
<keyword evidence="11" id="KW-1185">Reference proteome</keyword>
<keyword evidence="4" id="KW-0547">Nucleotide-binding</keyword>
<comment type="similarity">
    <text evidence="1">Belongs to the IPK1 type 2 family.</text>
</comment>
<name>A0A9P0H570_NEZVI</name>
<evidence type="ECO:0000256" key="7">
    <source>
        <dbReference type="ARBA" id="ARBA00029574"/>
    </source>
</evidence>
<evidence type="ECO:0000313" key="11">
    <source>
        <dbReference type="Proteomes" id="UP001152798"/>
    </source>
</evidence>
<dbReference type="GO" id="GO:0035299">
    <property type="term" value="F:inositol-1,3,4,5,6-pentakisphosphate 2-kinase activity"/>
    <property type="evidence" value="ECO:0007669"/>
    <property type="project" value="UniProtKB-EC"/>
</dbReference>
<evidence type="ECO:0000256" key="6">
    <source>
        <dbReference type="ARBA" id="ARBA00022840"/>
    </source>
</evidence>
<protein>
    <recommendedName>
        <fullName evidence="2">inositol-pentakisphosphate 2-kinase</fullName>
        <ecNumber evidence="2">2.7.1.158</ecNumber>
    </recommendedName>
    <alternativeName>
        <fullName evidence="7">Ins(1,3,4,5,6)P5 2-kinase</fullName>
    </alternativeName>
</protein>
<dbReference type="PANTHER" id="PTHR14456:SF2">
    <property type="entry name" value="INOSITOL-PENTAKISPHOSPHATE 2-KINASE"/>
    <property type="match status" value="1"/>
</dbReference>